<comment type="caution">
    <text evidence="2">The sequence shown here is derived from an EMBL/GenBank/DDBJ whole genome shotgun (WGS) entry which is preliminary data.</text>
</comment>
<organism evidence="2 3">
    <name type="scientific">Asanoa siamensis</name>
    <dbReference type="NCBI Taxonomy" id="926357"/>
    <lineage>
        <taxon>Bacteria</taxon>
        <taxon>Bacillati</taxon>
        <taxon>Actinomycetota</taxon>
        <taxon>Actinomycetes</taxon>
        <taxon>Micromonosporales</taxon>
        <taxon>Micromonosporaceae</taxon>
        <taxon>Asanoa</taxon>
    </lineage>
</organism>
<dbReference type="InterPro" id="IPR011576">
    <property type="entry name" value="Pyridox_Oxase_N"/>
</dbReference>
<proteinExistence type="predicted"/>
<evidence type="ECO:0000313" key="3">
    <source>
        <dbReference type="Proteomes" id="UP000604117"/>
    </source>
</evidence>
<evidence type="ECO:0000313" key="2">
    <source>
        <dbReference type="EMBL" id="GIF75745.1"/>
    </source>
</evidence>
<protein>
    <recommendedName>
        <fullName evidence="1">Pyridoxamine 5'-phosphate oxidase N-terminal domain-containing protein</fullName>
    </recommendedName>
</protein>
<accession>A0ABQ4CWV7</accession>
<gene>
    <name evidence="2" type="ORF">Asi02nite_52630</name>
</gene>
<dbReference type="Proteomes" id="UP000604117">
    <property type="component" value="Unassembled WGS sequence"/>
</dbReference>
<reference evidence="2 3" key="1">
    <citation type="submission" date="2021-01" db="EMBL/GenBank/DDBJ databases">
        <title>Whole genome shotgun sequence of Asanoa siamensis NBRC 107932.</title>
        <authorList>
            <person name="Komaki H."/>
            <person name="Tamura T."/>
        </authorList>
    </citation>
    <scope>NUCLEOTIDE SEQUENCE [LARGE SCALE GENOMIC DNA]</scope>
    <source>
        <strain evidence="2 3">NBRC 107932</strain>
    </source>
</reference>
<dbReference type="RefSeq" id="WP_239127105.1">
    <property type="nucleotide sequence ID" value="NZ_BONE01000047.1"/>
</dbReference>
<keyword evidence="3" id="KW-1185">Reference proteome</keyword>
<dbReference type="Gene3D" id="2.30.110.10">
    <property type="entry name" value="Electron Transport, Fmn-binding Protein, Chain A"/>
    <property type="match status" value="1"/>
</dbReference>
<dbReference type="Pfam" id="PF01243">
    <property type="entry name" value="PNPOx_N"/>
    <property type="match status" value="1"/>
</dbReference>
<dbReference type="InterPro" id="IPR012349">
    <property type="entry name" value="Split_barrel_FMN-bd"/>
</dbReference>
<sequence length="145" mass="16475">MSGNDGFDVEAFLARPLTARLATSGPTVRPVWYLWEDSAFWIITGRWWRVHAHVKADPRIALVVDECDLATGIVRQVIVRGRGELVPFDLPRGRRKLRRYLGVDESRWDPRFRLADGVADSSQTKNAWLRIGVESLVAKDLSFSV</sequence>
<feature type="domain" description="Pyridoxamine 5'-phosphate oxidase N-terminal" evidence="1">
    <location>
        <begin position="9"/>
        <end position="87"/>
    </location>
</feature>
<dbReference type="EMBL" id="BONE01000047">
    <property type="protein sequence ID" value="GIF75745.1"/>
    <property type="molecule type" value="Genomic_DNA"/>
</dbReference>
<dbReference type="SUPFAM" id="SSF50475">
    <property type="entry name" value="FMN-binding split barrel"/>
    <property type="match status" value="1"/>
</dbReference>
<evidence type="ECO:0000259" key="1">
    <source>
        <dbReference type="Pfam" id="PF01243"/>
    </source>
</evidence>
<name>A0ABQ4CWV7_9ACTN</name>